<gene>
    <name evidence="3" type="ORF">GCM10010251_86200</name>
</gene>
<proteinExistence type="predicted"/>
<reference evidence="3" key="2">
    <citation type="submission" date="2020-09" db="EMBL/GenBank/DDBJ databases">
        <authorList>
            <person name="Sun Q."/>
            <person name="Ohkuma M."/>
        </authorList>
    </citation>
    <scope>NUCLEOTIDE SEQUENCE</scope>
    <source>
        <strain evidence="3">JCM 4346</strain>
    </source>
</reference>
<evidence type="ECO:0000256" key="1">
    <source>
        <dbReference type="SAM" id="SignalP"/>
    </source>
</evidence>
<protein>
    <submittedName>
        <fullName evidence="3">Oxidoreductase</fullName>
    </submittedName>
</protein>
<dbReference type="Pfam" id="PF07995">
    <property type="entry name" value="GSDH"/>
    <property type="match status" value="1"/>
</dbReference>
<feature type="signal peptide" evidence="1">
    <location>
        <begin position="1"/>
        <end position="34"/>
    </location>
</feature>
<accession>A0A918KZU3</accession>
<dbReference type="InterPro" id="IPR011041">
    <property type="entry name" value="Quinoprot_gluc/sorb_DH_b-prop"/>
</dbReference>
<sequence>MDTLMPSRRVTVRAAAALAAGAGLLVPLTTTGNAAQVPSGSVAETPSGIKTVSSGWNNPWSVTWLPDGTALINERDSLKVFKVTRSGARTDVAAQVRSAAFNRGDALLGMAVSPNWRQDHHVFVYHAAKDGIRIARMTYDGAKLTGYKKLVTGIKRGLHNGGRIKFGPDGFLYVTTGDANKGSYAQNRNSLNGKILRMTKDGKPAPGNPFGTLIYSYGHRNPEGLAWDARGRLWETEIGNSAYDELNLIRPGKNYGWPTCEGTCSRAGLVDPERKWRPAEAVPSGLAHADGALYLASLRGQRLWRVPVGGTHAGTPVAYYTKGFGRLRDVVKVPGQNKLWITTDKAGKNADRVLQVELK</sequence>
<dbReference type="PANTHER" id="PTHR19328:SF13">
    <property type="entry name" value="HIPL1 PROTEIN"/>
    <property type="match status" value="1"/>
</dbReference>
<dbReference type="SUPFAM" id="SSF50952">
    <property type="entry name" value="Soluble quinoprotein glucose dehydrogenase"/>
    <property type="match status" value="1"/>
</dbReference>
<dbReference type="Gene3D" id="2.120.10.30">
    <property type="entry name" value="TolB, C-terminal domain"/>
    <property type="match status" value="1"/>
</dbReference>
<evidence type="ECO:0000313" key="3">
    <source>
        <dbReference type="EMBL" id="GGR56006.1"/>
    </source>
</evidence>
<dbReference type="EMBL" id="BMSX01000032">
    <property type="protein sequence ID" value="GGR56006.1"/>
    <property type="molecule type" value="Genomic_DNA"/>
</dbReference>
<keyword evidence="1" id="KW-0732">Signal</keyword>
<feature type="chain" id="PRO_5037598802" evidence="1">
    <location>
        <begin position="35"/>
        <end position="359"/>
    </location>
</feature>
<name>A0A918KZU3_9ACTN</name>
<reference evidence="3" key="1">
    <citation type="journal article" date="2014" name="Int. J. Syst. Evol. Microbiol.">
        <title>Complete genome sequence of Corynebacterium casei LMG S-19264T (=DSM 44701T), isolated from a smear-ripened cheese.</title>
        <authorList>
            <consortium name="US DOE Joint Genome Institute (JGI-PGF)"/>
            <person name="Walter F."/>
            <person name="Albersmeier A."/>
            <person name="Kalinowski J."/>
            <person name="Ruckert C."/>
        </authorList>
    </citation>
    <scope>NUCLEOTIDE SEQUENCE</scope>
    <source>
        <strain evidence="3">JCM 4346</strain>
    </source>
</reference>
<organism evidence="3 4">
    <name type="scientific">Streptomyces aurantiogriseus</name>
    <dbReference type="NCBI Taxonomy" id="66870"/>
    <lineage>
        <taxon>Bacteria</taxon>
        <taxon>Bacillati</taxon>
        <taxon>Actinomycetota</taxon>
        <taxon>Actinomycetes</taxon>
        <taxon>Kitasatosporales</taxon>
        <taxon>Streptomycetaceae</taxon>
        <taxon>Streptomyces</taxon>
    </lineage>
</organism>
<evidence type="ECO:0000259" key="2">
    <source>
        <dbReference type="Pfam" id="PF07995"/>
    </source>
</evidence>
<dbReference type="AlphaFoldDB" id="A0A918KZU3"/>
<dbReference type="PANTHER" id="PTHR19328">
    <property type="entry name" value="HEDGEHOG-INTERACTING PROTEIN"/>
    <property type="match status" value="1"/>
</dbReference>
<comment type="caution">
    <text evidence="3">The sequence shown here is derived from an EMBL/GenBank/DDBJ whole genome shotgun (WGS) entry which is preliminary data.</text>
</comment>
<dbReference type="InterPro" id="IPR011042">
    <property type="entry name" value="6-blade_b-propeller_TolB-like"/>
</dbReference>
<evidence type="ECO:0000313" key="4">
    <source>
        <dbReference type="Proteomes" id="UP000658320"/>
    </source>
</evidence>
<dbReference type="InterPro" id="IPR012938">
    <property type="entry name" value="Glc/Sorbosone_DH"/>
</dbReference>
<dbReference type="Proteomes" id="UP000658320">
    <property type="component" value="Unassembled WGS sequence"/>
</dbReference>
<feature type="domain" description="Glucose/Sorbosone dehydrogenase" evidence="2">
    <location>
        <begin position="57"/>
        <end position="346"/>
    </location>
</feature>
<keyword evidence="4" id="KW-1185">Reference proteome</keyword>